<organism evidence="3 4">
    <name type="scientific">Aureicoccus marinus</name>
    <dbReference type="NCBI Taxonomy" id="754435"/>
    <lineage>
        <taxon>Bacteria</taxon>
        <taxon>Pseudomonadati</taxon>
        <taxon>Bacteroidota</taxon>
        <taxon>Flavobacteriia</taxon>
        <taxon>Flavobacteriales</taxon>
        <taxon>Flavobacteriaceae</taxon>
        <taxon>Aureicoccus</taxon>
    </lineage>
</organism>
<keyword evidence="1" id="KW-0732">Signal</keyword>
<feature type="chain" id="PRO_5015628573" evidence="1">
    <location>
        <begin position="23"/>
        <end position="158"/>
    </location>
</feature>
<dbReference type="RefSeq" id="WP_105000457.1">
    <property type="nucleotide sequence ID" value="NZ_MQVX01000001.1"/>
</dbReference>
<evidence type="ECO:0000259" key="2">
    <source>
        <dbReference type="SMART" id="SM01235"/>
    </source>
</evidence>
<dbReference type="AlphaFoldDB" id="A0A2S7T5P8"/>
<dbReference type="Proteomes" id="UP000239366">
    <property type="component" value="Unassembled WGS sequence"/>
</dbReference>
<dbReference type="InterPro" id="IPR025992">
    <property type="entry name" value="Haem-bd"/>
</dbReference>
<dbReference type="Pfam" id="PF14376">
    <property type="entry name" value="Haem_bd"/>
    <property type="match status" value="1"/>
</dbReference>
<comment type="caution">
    <text evidence="3">The sequence shown here is derived from an EMBL/GenBank/DDBJ whole genome shotgun (WGS) entry which is preliminary data.</text>
</comment>
<dbReference type="GO" id="GO:0009055">
    <property type="term" value="F:electron transfer activity"/>
    <property type="evidence" value="ECO:0007669"/>
    <property type="project" value="InterPro"/>
</dbReference>
<dbReference type="OrthoDB" id="196738at2"/>
<dbReference type="InterPro" id="IPR036909">
    <property type="entry name" value="Cyt_c-like_dom_sf"/>
</dbReference>
<sequence length="158" mass="18599">MKLAKKLVILALVILAAMQLYRPQKNTAEGDYVAAFEAETQPSEEVKAILKTSCYDCHSANTEYPWYNNVAPISYWLEQHIQEGKEHLDFSAWETYSNKKKDHKLEELIEEVREGEMPLSEYTWTHREARLTEQQINLLLEWAEKAREPYQIAELPRR</sequence>
<dbReference type="GO" id="GO:0020037">
    <property type="term" value="F:heme binding"/>
    <property type="evidence" value="ECO:0007669"/>
    <property type="project" value="InterPro"/>
</dbReference>
<name>A0A2S7T5P8_9FLAO</name>
<feature type="domain" description="Haem-binding" evidence="2">
    <location>
        <begin position="12"/>
        <end position="147"/>
    </location>
</feature>
<evidence type="ECO:0000256" key="1">
    <source>
        <dbReference type="SAM" id="SignalP"/>
    </source>
</evidence>
<evidence type="ECO:0000313" key="3">
    <source>
        <dbReference type="EMBL" id="PQJ14815.1"/>
    </source>
</evidence>
<keyword evidence="4" id="KW-1185">Reference proteome</keyword>
<gene>
    <name evidence="3" type="ORF">BST99_02865</name>
</gene>
<dbReference type="Gene3D" id="1.10.760.10">
    <property type="entry name" value="Cytochrome c-like domain"/>
    <property type="match status" value="1"/>
</dbReference>
<protein>
    <submittedName>
        <fullName evidence="3">Cytochrome C</fullName>
    </submittedName>
</protein>
<evidence type="ECO:0000313" key="4">
    <source>
        <dbReference type="Proteomes" id="UP000239366"/>
    </source>
</evidence>
<dbReference type="EMBL" id="MQVX01000001">
    <property type="protein sequence ID" value="PQJ14815.1"/>
    <property type="molecule type" value="Genomic_DNA"/>
</dbReference>
<accession>A0A2S7T5P8</accession>
<proteinExistence type="predicted"/>
<reference evidence="4" key="1">
    <citation type="submission" date="2016-11" db="EMBL/GenBank/DDBJ databases">
        <title>Trade-off between light-utilization and light-protection in marine flavobacteria.</title>
        <authorList>
            <person name="Kumagai Y."/>
            <person name="Yoshizawa S."/>
            <person name="Kogure K."/>
        </authorList>
    </citation>
    <scope>NUCLEOTIDE SEQUENCE [LARGE SCALE GENOMIC DNA]</scope>
    <source>
        <strain evidence="4">SG-18</strain>
    </source>
</reference>
<feature type="signal peptide" evidence="1">
    <location>
        <begin position="1"/>
        <end position="22"/>
    </location>
</feature>
<dbReference type="SMART" id="SM01235">
    <property type="entry name" value="Haem_bd"/>
    <property type="match status" value="1"/>
</dbReference>